<dbReference type="SMART" id="SM00343">
    <property type="entry name" value="ZnF_C2HC"/>
    <property type="match status" value="2"/>
</dbReference>
<organism evidence="4 5">
    <name type="scientific">Spodoptera exigua</name>
    <name type="common">Beet armyworm</name>
    <name type="synonym">Noctua fulgens</name>
    <dbReference type="NCBI Taxonomy" id="7107"/>
    <lineage>
        <taxon>Eukaryota</taxon>
        <taxon>Metazoa</taxon>
        <taxon>Ecdysozoa</taxon>
        <taxon>Arthropoda</taxon>
        <taxon>Hexapoda</taxon>
        <taxon>Insecta</taxon>
        <taxon>Pterygota</taxon>
        <taxon>Neoptera</taxon>
        <taxon>Endopterygota</taxon>
        <taxon>Lepidoptera</taxon>
        <taxon>Glossata</taxon>
        <taxon>Ditrysia</taxon>
        <taxon>Noctuoidea</taxon>
        <taxon>Noctuidae</taxon>
        <taxon>Amphipyrinae</taxon>
        <taxon>Spodoptera</taxon>
    </lineage>
</organism>
<feature type="region of interest" description="Disordered" evidence="2">
    <location>
        <begin position="913"/>
        <end position="932"/>
    </location>
</feature>
<feature type="compositionally biased region" description="Low complexity" evidence="2">
    <location>
        <begin position="618"/>
        <end position="630"/>
    </location>
</feature>
<dbReference type="AlphaFoldDB" id="A0A835KYZ2"/>
<dbReference type="EMBL" id="JACKWZ010000326">
    <property type="protein sequence ID" value="KAF9409270.1"/>
    <property type="molecule type" value="Genomic_DNA"/>
</dbReference>
<dbReference type="InterPro" id="IPR001878">
    <property type="entry name" value="Znf_CCHC"/>
</dbReference>
<feature type="domain" description="CCHC-type" evidence="3">
    <location>
        <begin position="879"/>
        <end position="895"/>
    </location>
</feature>
<feature type="compositionally biased region" description="Basic and acidic residues" evidence="2">
    <location>
        <begin position="416"/>
        <end position="427"/>
    </location>
</feature>
<dbReference type="SUPFAM" id="SSF57756">
    <property type="entry name" value="Retrovirus zinc finger-like domains"/>
    <property type="match status" value="1"/>
</dbReference>
<name>A0A835KYZ2_SPOEX</name>
<dbReference type="Gene3D" id="4.10.60.10">
    <property type="entry name" value="Zinc finger, CCHC-type"/>
    <property type="match status" value="1"/>
</dbReference>
<keyword evidence="5" id="KW-1185">Reference proteome</keyword>
<feature type="coiled-coil region" evidence="1">
    <location>
        <begin position="496"/>
        <end position="530"/>
    </location>
</feature>
<accession>A0A835KYZ2</accession>
<feature type="compositionally biased region" description="Low complexity" evidence="2">
    <location>
        <begin position="592"/>
        <end position="606"/>
    </location>
</feature>
<evidence type="ECO:0000313" key="5">
    <source>
        <dbReference type="Proteomes" id="UP000648187"/>
    </source>
</evidence>
<dbReference type="PANTHER" id="PTHR10773">
    <property type="entry name" value="DNA-DIRECTED RNA POLYMERASES I, II, AND III SUBUNIT RPABC2"/>
    <property type="match status" value="1"/>
</dbReference>
<protein>
    <recommendedName>
        <fullName evidence="3">CCHC-type domain-containing protein</fullName>
    </recommendedName>
</protein>
<feature type="region of interest" description="Disordered" evidence="2">
    <location>
        <begin position="584"/>
        <end position="678"/>
    </location>
</feature>
<dbReference type="PANTHER" id="PTHR10773:SF19">
    <property type="match status" value="1"/>
</dbReference>
<feature type="compositionally biased region" description="Polar residues" evidence="2">
    <location>
        <begin position="371"/>
        <end position="382"/>
    </location>
</feature>
<sequence>MFDEPIQEHDYSMSSSASRGIVSYKYDAVLQDINLNDLRGPNTPLNVYSPKITSTQKPSPLALTPASIEPLFSVVTNDPNDPSDSLYNTPDTLAPTSCYKEIEDRTLTPEIGTSTQESFPDSHMDNGLTINTDSVSAISTPCNLISSPATFNDSDYSAVSTPKNTKPRKRKRLCNTGLEYTTSKGKTKAARSMKASCEKCRLQCYNKIGYEVRVDLFDKFWRTGDHAKQWEIIAKYVIQKSKKTATNVESESSRRSHTLHYHLPIKSDNGIRLQKVCKTMFLNTFDISKDFVYTAIRKIQEINDFTDVTDDRGRHKNHKHGQPKGPSQGQPKGPSQGQPKSRDASASETSRAPSAASIVRGGDFVSDSDTESNMSGSNCGSKRQSRKRAFLRRDSGDSPDQAAKPAKRPVTTQADLEEKIASKEQRTRTARAKAGYGASSVLYADHSVEEMERMALEDQQEILEVASKSSNLKGTFQKALKCRAASLLGIVKELAQRTTSDETRQLQAKVDRLQKEVSALHARVAELMARPEGTSEGPASMLAPSNLEDIIRKVVMEERAFTRACFAGIEDRLLPEKRLRPPLAADRAPERTPSAPGPSTAPAQHQPKGKGKGKGKKTTPAAPTAQTVPQDLPREDPLLPSTTPSNQPWTKVVPRKRKGKKKVAPKPPAAKPAAAVEKRKKLPLPPKSAAVVVTLTPEAAERGETYESVLRRARANVDPAQLGAGRVTCRKTQTGARIFEFSGAQGGTKAELFAAKLREAVADTAKIVRPVKCVALEVTDLDDTVTQEEVVAAVAAAGGCAVESIKSRAIRPGRGGMGTMRLECPIACAKAVLAKGRLPVGLSSGGVRALEDEPMRCFKCFGIGHTRALCPSSAERKELCFRGGKEGHRSATCKATAPHCVVCAANGRPADHVMTGRKCRPPTKKGKVQAPVRPATAAAVTETPGSPHSVDFLAVTPGQRRA</sequence>
<feature type="compositionally biased region" description="Basic residues" evidence="2">
    <location>
        <begin position="607"/>
        <end position="617"/>
    </location>
</feature>
<reference evidence="4" key="1">
    <citation type="submission" date="2020-08" db="EMBL/GenBank/DDBJ databases">
        <title>Spodoptera exigua strain:BAW_Kor-Di-RS1 Genome sequencing and assembly.</title>
        <authorList>
            <person name="Kim J."/>
            <person name="Nam H.Y."/>
            <person name="Kwon M."/>
            <person name="Choi J.H."/>
            <person name="Cho S.R."/>
            <person name="Kim G.-H."/>
        </authorList>
    </citation>
    <scope>NUCLEOTIDE SEQUENCE</scope>
    <source>
        <strain evidence="4">BAW_Kor-Di-RS1</strain>
        <tissue evidence="4">Whole-body</tissue>
    </source>
</reference>
<keyword evidence="1" id="KW-0175">Coiled coil</keyword>
<dbReference type="InterPro" id="IPR036875">
    <property type="entry name" value="Znf_CCHC_sf"/>
</dbReference>
<dbReference type="Proteomes" id="UP000648187">
    <property type="component" value="Unassembled WGS sequence"/>
</dbReference>
<evidence type="ECO:0000313" key="4">
    <source>
        <dbReference type="EMBL" id="KAF9409270.1"/>
    </source>
</evidence>
<feature type="compositionally biased region" description="Polar residues" evidence="2">
    <location>
        <begin position="640"/>
        <end position="649"/>
    </location>
</feature>
<feature type="compositionally biased region" description="Basic residues" evidence="2">
    <location>
        <begin position="653"/>
        <end position="664"/>
    </location>
</feature>
<dbReference type="GO" id="GO:0003676">
    <property type="term" value="F:nucleic acid binding"/>
    <property type="evidence" value="ECO:0007669"/>
    <property type="project" value="InterPro"/>
</dbReference>
<evidence type="ECO:0000259" key="3">
    <source>
        <dbReference type="SMART" id="SM00343"/>
    </source>
</evidence>
<feature type="compositionally biased region" description="Basic residues" evidence="2">
    <location>
        <begin position="915"/>
        <end position="927"/>
    </location>
</feature>
<proteinExistence type="predicted"/>
<feature type="compositionally biased region" description="Low complexity" evidence="2">
    <location>
        <begin position="323"/>
        <end position="339"/>
    </location>
</feature>
<feature type="region of interest" description="Disordered" evidence="2">
    <location>
        <begin position="307"/>
        <end position="434"/>
    </location>
</feature>
<comment type="caution">
    <text evidence="4">The sequence shown here is derived from an EMBL/GenBank/DDBJ whole genome shotgun (WGS) entry which is preliminary data.</text>
</comment>
<dbReference type="GO" id="GO:0008270">
    <property type="term" value="F:zinc ion binding"/>
    <property type="evidence" value="ECO:0007669"/>
    <property type="project" value="InterPro"/>
</dbReference>
<evidence type="ECO:0000256" key="1">
    <source>
        <dbReference type="SAM" id="Coils"/>
    </source>
</evidence>
<evidence type="ECO:0000256" key="2">
    <source>
        <dbReference type="SAM" id="MobiDB-lite"/>
    </source>
</evidence>
<gene>
    <name evidence="4" type="ORF">HW555_011305</name>
</gene>
<feature type="domain" description="CCHC-type" evidence="3">
    <location>
        <begin position="856"/>
        <end position="872"/>
    </location>
</feature>